<comment type="subcellular location">
    <subcellularLocation>
        <location evidence="1">Cell membrane</location>
        <topology evidence="1">Peripheral membrane protein</topology>
    </subcellularLocation>
</comment>
<organism evidence="8 9">
    <name type="scientific">Leuconostoc aquikimchii</name>
    <dbReference type="NCBI Taxonomy" id="3236804"/>
    <lineage>
        <taxon>Bacteria</taxon>
        <taxon>Bacillati</taxon>
        <taxon>Bacillota</taxon>
        <taxon>Bacilli</taxon>
        <taxon>Lactobacillales</taxon>
        <taxon>Lactobacillaceae</taxon>
        <taxon>Leuconostoc</taxon>
    </lineage>
</organism>
<dbReference type="Gene3D" id="3.40.50.12580">
    <property type="match status" value="1"/>
</dbReference>
<protein>
    <submittedName>
        <fullName evidence="8">CDP-glycerol glycerophosphotransferase family protein</fullName>
    </submittedName>
</protein>
<dbReference type="InterPro" id="IPR051612">
    <property type="entry name" value="Teichoic_Acid_Biosynth"/>
</dbReference>
<dbReference type="InterPro" id="IPR043149">
    <property type="entry name" value="TagF_N"/>
</dbReference>
<evidence type="ECO:0000256" key="3">
    <source>
        <dbReference type="ARBA" id="ARBA00022475"/>
    </source>
</evidence>
<evidence type="ECO:0000256" key="1">
    <source>
        <dbReference type="ARBA" id="ARBA00004202"/>
    </source>
</evidence>
<dbReference type="Gene3D" id="3.40.50.11820">
    <property type="match status" value="1"/>
</dbReference>
<dbReference type="SUPFAM" id="SSF53756">
    <property type="entry name" value="UDP-Glycosyltransferase/glycogen phosphorylase"/>
    <property type="match status" value="2"/>
</dbReference>
<keyword evidence="3" id="KW-1003">Cell membrane</keyword>
<evidence type="ECO:0000256" key="6">
    <source>
        <dbReference type="ARBA" id="ARBA00023136"/>
    </source>
</evidence>
<dbReference type="Proteomes" id="UP001556617">
    <property type="component" value="Unassembled WGS sequence"/>
</dbReference>
<evidence type="ECO:0000256" key="2">
    <source>
        <dbReference type="ARBA" id="ARBA00010488"/>
    </source>
</evidence>
<keyword evidence="6" id="KW-0472">Membrane</keyword>
<dbReference type="EMBL" id="JBFPER010000001">
    <property type="protein sequence ID" value="MEX0381186.1"/>
    <property type="molecule type" value="Genomic_DNA"/>
</dbReference>
<feature type="domain" description="Glycosyl transferase family 1" evidence="7">
    <location>
        <begin position="680"/>
        <end position="834"/>
    </location>
</feature>
<keyword evidence="5" id="KW-0777">Teichoic acid biosynthesis</keyword>
<evidence type="ECO:0000256" key="5">
    <source>
        <dbReference type="ARBA" id="ARBA00022944"/>
    </source>
</evidence>
<keyword evidence="9" id="KW-1185">Reference proteome</keyword>
<dbReference type="Gene3D" id="3.40.50.2000">
    <property type="entry name" value="Glycogen Phosphorylase B"/>
    <property type="match status" value="2"/>
</dbReference>
<keyword evidence="4" id="KW-0808">Transferase</keyword>
<dbReference type="InterPro" id="IPR043148">
    <property type="entry name" value="TagF_C"/>
</dbReference>
<name>A0ABV3S660_9LACO</name>
<dbReference type="PANTHER" id="PTHR37316">
    <property type="entry name" value="TEICHOIC ACID GLYCEROL-PHOSPHATE PRIMASE"/>
    <property type="match status" value="1"/>
</dbReference>
<comment type="similarity">
    <text evidence="2">Belongs to the CDP-glycerol glycerophosphotransferase family.</text>
</comment>
<comment type="caution">
    <text evidence="8">The sequence shown here is derived from an EMBL/GenBank/DDBJ whole genome shotgun (WGS) entry which is preliminary data.</text>
</comment>
<reference evidence="8 9" key="1">
    <citation type="submission" date="2024-07" db="EMBL/GenBank/DDBJ databases">
        <authorList>
            <person name="Yun M."/>
        </authorList>
    </citation>
    <scope>NUCLEOTIDE SEQUENCE [LARGE SCALE GENOMIC DNA]</scope>
    <source>
        <strain evidence="8 9">MS01</strain>
    </source>
</reference>
<dbReference type="RefSeq" id="WP_367974780.1">
    <property type="nucleotide sequence ID" value="NZ_JBFPEQ010000001.1"/>
</dbReference>
<dbReference type="Pfam" id="PF00534">
    <property type="entry name" value="Glycos_transf_1"/>
    <property type="match status" value="1"/>
</dbReference>
<proteinExistence type="inferred from homology"/>
<evidence type="ECO:0000313" key="9">
    <source>
        <dbReference type="Proteomes" id="UP001556617"/>
    </source>
</evidence>
<dbReference type="InterPro" id="IPR007554">
    <property type="entry name" value="Glycerophosphate_synth"/>
</dbReference>
<evidence type="ECO:0000313" key="8">
    <source>
        <dbReference type="EMBL" id="MEX0381186.1"/>
    </source>
</evidence>
<sequence length="867" mass="100266">MNTLGFSLIKKGNKILRSIVRETTNYKMISRLYATKYNKIKVREHTYFYETRDGQNFSDSPLQILMAVLQSDKNAEHFIVYQNRYFDEVILGLNIQKIDVEKMPNVHLVERNTPKYVEAQLFSKYLITDSTFQSFFVKKPEQIYINTWHGTPLKLMGYAMPDGEFQSWNVMRNFMMSDYLVSPNKHTTEIFLNDYHLNGAYTGEILEIGYPRNDVFFNQNNQSLLHQYLIENYNLDENKLTLVYAPTWKSDELTSKPSKLSAEYANIYGILNSQLGDKYNILMKVHPFIYNRLKNIESVANFIVNDGIDANELLAMTDLLITDFSSIFFDYLITGKPIIFFNTDSDIYQEERGYYFPLKSLPGPFFSNINQVIDYTRKGNFTEYREIYNDFKNRFVSLDDGNVTQKLLNLIDHQEMKDENIIKADTNKKKVLIYTGGLQNNGISVALINLVNYIDYNKYDISLLTADNRNNDAFYNNFKKINNKIRIFIIRGESSYGWIKLVGKFLAEKYSNIQILHFLYSRKQAKLNARRLLGNQKFDVAIDFDSYVMDNGQWIAASEAIHTYNVLHNDMWLEAHKTIGGELKNPKTKSYLPFWGLFNTSLSVSEATKGINERKLIKYVNDSGVLTNIIDAEKIINLAEQPMIYKSLNILKLRKAVDMTNSSKITEATFGDVDSSKRNKSIVEPNISREAKIFITNSRLSPEKNIDNLILAFIKLHDQFDDVQLQIFGKDVGNYAPVLYELVIQNHAEEYIKFYGYSDNTFPALLNADVFLLPSHTEGQSIALMEAMVLKKDIVASNVLANIELLDKGEYGLLTLGNDVDSLYESLSIAAEGRYKRLKDFDAREHNILVLRQFDSLFKERVHDVKS</sequence>
<dbReference type="Pfam" id="PF04464">
    <property type="entry name" value="Glyphos_transf"/>
    <property type="match status" value="1"/>
</dbReference>
<accession>A0ABV3S660</accession>
<gene>
    <name evidence="8" type="ORF">AB3K24_07450</name>
</gene>
<evidence type="ECO:0000259" key="7">
    <source>
        <dbReference type="Pfam" id="PF00534"/>
    </source>
</evidence>
<dbReference type="PANTHER" id="PTHR37316:SF3">
    <property type="entry name" value="TEICHOIC ACID GLYCEROL-PHOSPHATE TRANSFERASE"/>
    <property type="match status" value="1"/>
</dbReference>
<evidence type="ECO:0000256" key="4">
    <source>
        <dbReference type="ARBA" id="ARBA00022679"/>
    </source>
</evidence>
<dbReference type="InterPro" id="IPR001296">
    <property type="entry name" value="Glyco_trans_1"/>
</dbReference>